<evidence type="ECO:0000313" key="2">
    <source>
        <dbReference type="Proteomes" id="UP001604336"/>
    </source>
</evidence>
<name>A0ABD1Q1T0_9LAMI</name>
<gene>
    <name evidence="1" type="ORF">Adt_37704</name>
</gene>
<dbReference type="InterPro" id="IPR011989">
    <property type="entry name" value="ARM-like"/>
</dbReference>
<proteinExistence type="predicted"/>
<evidence type="ECO:0000313" key="1">
    <source>
        <dbReference type="EMBL" id="KAL2469568.1"/>
    </source>
</evidence>
<dbReference type="AlphaFoldDB" id="A0ABD1Q1T0"/>
<organism evidence="1 2">
    <name type="scientific">Abeliophyllum distichum</name>
    <dbReference type="NCBI Taxonomy" id="126358"/>
    <lineage>
        <taxon>Eukaryota</taxon>
        <taxon>Viridiplantae</taxon>
        <taxon>Streptophyta</taxon>
        <taxon>Embryophyta</taxon>
        <taxon>Tracheophyta</taxon>
        <taxon>Spermatophyta</taxon>
        <taxon>Magnoliopsida</taxon>
        <taxon>eudicotyledons</taxon>
        <taxon>Gunneridae</taxon>
        <taxon>Pentapetalae</taxon>
        <taxon>asterids</taxon>
        <taxon>lamiids</taxon>
        <taxon>Lamiales</taxon>
        <taxon>Oleaceae</taxon>
        <taxon>Forsythieae</taxon>
        <taxon>Abeliophyllum</taxon>
    </lineage>
</organism>
<protein>
    <submittedName>
        <fullName evidence="1">U-box domain-containing protein 40</fullName>
    </submittedName>
</protein>
<sequence length="102" mass="11387">MFYHKFEIVTSAERRAAKLLCNLAANAEGRAATLDGGAVECLVNMLSYGGLRFMGLANEAGAEKTLEKVEKTRSEHAKKKASRILEVLRGKEEEEEEEIDWK</sequence>
<dbReference type="Gene3D" id="1.25.10.10">
    <property type="entry name" value="Leucine-rich Repeat Variant"/>
    <property type="match status" value="1"/>
</dbReference>
<reference evidence="2" key="1">
    <citation type="submission" date="2024-07" db="EMBL/GenBank/DDBJ databases">
        <title>Two chromosome-level genome assemblies of Korean endemic species Abeliophyllum distichum and Forsythia ovata (Oleaceae).</title>
        <authorList>
            <person name="Jang H."/>
        </authorList>
    </citation>
    <scope>NUCLEOTIDE SEQUENCE [LARGE SCALE GENOMIC DNA]</scope>
</reference>
<dbReference type="Proteomes" id="UP001604336">
    <property type="component" value="Unassembled WGS sequence"/>
</dbReference>
<keyword evidence="2" id="KW-1185">Reference proteome</keyword>
<accession>A0ABD1Q1T0</accession>
<comment type="caution">
    <text evidence="1">The sequence shown here is derived from an EMBL/GenBank/DDBJ whole genome shotgun (WGS) entry which is preliminary data.</text>
</comment>
<dbReference type="EMBL" id="JBFOLK010000012">
    <property type="protein sequence ID" value="KAL2469568.1"/>
    <property type="molecule type" value="Genomic_DNA"/>
</dbReference>